<dbReference type="GO" id="GO:0061603">
    <property type="term" value="F:molybdenum cofactor guanylyltransferase activity"/>
    <property type="evidence" value="ECO:0007669"/>
    <property type="project" value="UniProtKB-EC"/>
</dbReference>
<proteinExistence type="inferred from homology"/>
<evidence type="ECO:0000256" key="8">
    <source>
        <dbReference type="HAMAP-Rule" id="MF_00316"/>
    </source>
</evidence>
<keyword evidence="4 8" id="KW-0547">Nucleotide-binding</keyword>
<keyword evidence="10" id="KW-0548">Nucleotidyltransferase</keyword>
<dbReference type="HAMAP" id="MF_00316">
    <property type="entry name" value="MobA"/>
    <property type="match status" value="1"/>
</dbReference>
<dbReference type="Gene3D" id="3.90.550.10">
    <property type="entry name" value="Spore Coat Polysaccharide Biosynthesis Protein SpsA, Chain A"/>
    <property type="match status" value="1"/>
</dbReference>
<comment type="catalytic activity">
    <reaction evidence="8">
        <text>Mo-molybdopterin + GTP + H(+) = Mo-molybdopterin guanine dinucleotide + diphosphate</text>
        <dbReference type="Rhea" id="RHEA:34243"/>
        <dbReference type="ChEBI" id="CHEBI:15378"/>
        <dbReference type="ChEBI" id="CHEBI:33019"/>
        <dbReference type="ChEBI" id="CHEBI:37565"/>
        <dbReference type="ChEBI" id="CHEBI:71302"/>
        <dbReference type="ChEBI" id="CHEBI:71310"/>
        <dbReference type="EC" id="2.7.7.77"/>
    </reaction>
</comment>
<dbReference type="Proteomes" id="UP000245212">
    <property type="component" value="Unassembled WGS sequence"/>
</dbReference>
<evidence type="ECO:0000256" key="5">
    <source>
        <dbReference type="ARBA" id="ARBA00022842"/>
    </source>
</evidence>
<evidence type="ECO:0000313" key="10">
    <source>
        <dbReference type="EMBL" id="PWF24923.1"/>
    </source>
</evidence>
<comment type="similarity">
    <text evidence="8">Belongs to the MobA family.</text>
</comment>
<keyword evidence="1 8" id="KW-0963">Cytoplasm</keyword>
<dbReference type="Pfam" id="PF12804">
    <property type="entry name" value="NTP_transf_3"/>
    <property type="match status" value="1"/>
</dbReference>
<dbReference type="GO" id="GO:0046872">
    <property type="term" value="F:metal ion binding"/>
    <property type="evidence" value="ECO:0007669"/>
    <property type="project" value="UniProtKB-KW"/>
</dbReference>
<dbReference type="CDD" id="cd02503">
    <property type="entry name" value="MobA"/>
    <property type="match status" value="1"/>
</dbReference>
<keyword evidence="2 8" id="KW-0808">Transferase</keyword>
<dbReference type="InterPro" id="IPR029044">
    <property type="entry name" value="Nucleotide-diphossugar_trans"/>
</dbReference>
<feature type="binding site" evidence="8">
    <location>
        <position position="114"/>
    </location>
    <ligand>
        <name>Mg(2+)</name>
        <dbReference type="ChEBI" id="CHEBI:18420"/>
    </ligand>
</feature>
<accession>A0A2V1K3W6</accession>
<keyword evidence="11" id="KW-1185">Reference proteome</keyword>
<dbReference type="AlphaFoldDB" id="A0A2V1K3W6"/>
<dbReference type="EMBL" id="QETA01000001">
    <property type="protein sequence ID" value="PWF24923.1"/>
    <property type="molecule type" value="Genomic_DNA"/>
</dbReference>
<keyword evidence="5 8" id="KW-0460">Magnesium</keyword>
<evidence type="ECO:0000256" key="6">
    <source>
        <dbReference type="ARBA" id="ARBA00023134"/>
    </source>
</evidence>
<feature type="domain" description="MobA-like NTP transferase" evidence="9">
    <location>
        <begin position="21"/>
        <end position="172"/>
    </location>
</feature>
<comment type="function">
    <text evidence="8">Transfers a GMP moiety from GTP to Mo-molybdopterin (Mo-MPT) cofactor (Moco or molybdenum cofactor) to form Mo-molybdopterin guanine dinucleotide (Mo-MGD) cofactor.</text>
</comment>
<comment type="cofactor">
    <cofactor evidence="8">
        <name>Mg(2+)</name>
        <dbReference type="ChEBI" id="CHEBI:18420"/>
    </cofactor>
</comment>
<comment type="subcellular location">
    <subcellularLocation>
        <location evidence="8">Cytoplasm</location>
    </subcellularLocation>
</comment>
<dbReference type="SUPFAM" id="SSF53448">
    <property type="entry name" value="Nucleotide-diphospho-sugar transferases"/>
    <property type="match status" value="1"/>
</dbReference>
<dbReference type="EC" id="2.7.7.77" evidence="8"/>
<organism evidence="10 11">
    <name type="scientific">Corticimicrobacter populi</name>
    <dbReference type="NCBI Taxonomy" id="2175229"/>
    <lineage>
        <taxon>Bacteria</taxon>
        <taxon>Pseudomonadati</taxon>
        <taxon>Pseudomonadota</taxon>
        <taxon>Betaproteobacteria</taxon>
        <taxon>Burkholderiales</taxon>
        <taxon>Alcaligenaceae</taxon>
        <taxon>Corticimicrobacter</taxon>
    </lineage>
</organism>
<comment type="caution">
    <text evidence="8">Lacks conserved residue(s) required for the propagation of feature annotation.</text>
</comment>
<comment type="caution">
    <text evidence="10">The sequence shown here is derived from an EMBL/GenBank/DDBJ whole genome shotgun (WGS) entry which is preliminary data.</text>
</comment>
<evidence type="ECO:0000256" key="4">
    <source>
        <dbReference type="ARBA" id="ARBA00022741"/>
    </source>
</evidence>
<dbReference type="GO" id="GO:1902758">
    <property type="term" value="P:bis(molybdopterin guanine dinucleotide)molybdenum biosynthetic process"/>
    <property type="evidence" value="ECO:0007669"/>
    <property type="project" value="TreeGrafter"/>
</dbReference>
<comment type="domain">
    <text evidence="8">The N-terminal domain determines nucleotide recognition and specific binding, while the C-terminal domain determines the specific binding to the target protein.</text>
</comment>
<dbReference type="InterPro" id="IPR013482">
    <property type="entry name" value="Molybde_CF_guanTrfase"/>
</dbReference>
<dbReference type="InterPro" id="IPR025877">
    <property type="entry name" value="MobA-like_NTP_Trfase"/>
</dbReference>
<evidence type="ECO:0000256" key="2">
    <source>
        <dbReference type="ARBA" id="ARBA00022679"/>
    </source>
</evidence>
<dbReference type="PANTHER" id="PTHR19136">
    <property type="entry name" value="MOLYBDENUM COFACTOR GUANYLYLTRANSFERASE"/>
    <property type="match status" value="1"/>
</dbReference>
<feature type="binding site" evidence="8">
    <location>
        <position position="114"/>
    </location>
    <ligand>
        <name>GTP</name>
        <dbReference type="ChEBI" id="CHEBI:37565"/>
    </ligand>
</feature>
<evidence type="ECO:0000256" key="1">
    <source>
        <dbReference type="ARBA" id="ARBA00022490"/>
    </source>
</evidence>
<evidence type="ECO:0000259" key="9">
    <source>
        <dbReference type="Pfam" id="PF12804"/>
    </source>
</evidence>
<evidence type="ECO:0000256" key="7">
    <source>
        <dbReference type="ARBA" id="ARBA00023150"/>
    </source>
</evidence>
<dbReference type="NCBIfam" id="TIGR02665">
    <property type="entry name" value="molyb_mobA"/>
    <property type="match status" value="1"/>
</dbReference>
<dbReference type="GO" id="GO:0005737">
    <property type="term" value="C:cytoplasm"/>
    <property type="evidence" value="ECO:0007669"/>
    <property type="project" value="UniProtKB-SubCell"/>
</dbReference>
<gene>
    <name evidence="8 10" type="primary">mobA</name>
    <name evidence="10" type="ORF">DD235_01730</name>
</gene>
<evidence type="ECO:0000313" key="11">
    <source>
        <dbReference type="Proteomes" id="UP000245212"/>
    </source>
</evidence>
<feature type="binding site" evidence="8">
    <location>
        <position position="37"/>
    </location>
    <ligand>
        <name>GTP</name>
        <dbReference type="ChEBI" id="CHEBI:37565"/>
    </ligand>
</feature>
<sequence>MTDVGTAGQIGADGVRSLLSGVILAGGQARRMGGQDKGLLPWRGLPLAEHVARRLREQVDQVLVSANRHPVEYAAWGEVLADDPGLEAWSGPLAGVQAALRVARHEWLLAVPCDTPRLPHDLAMRLWQGAQAVQAPLAVARAGGRRHSVCMLLHRSLAPGLRDWLLAGERKVGMWQDSVGAVEVDFGADDSAFANINTPDELAAVDNPDQGA</sequence>
<keyword evidence="6 8" id="KW-0342">GTP-binding</keyword>
<reference evidence="11" key="1">
    <citation type="submission" date="2018-05" db="EMBL/GenBank/DDBJ databases">
        <authorList>
            <person name="Li Y."/>
        </authorList>
    </citation>
    <scope>NUCLEOTIDE SEQUENCE [LARGE SCALE GENOMIC DNA]</scope>
    <source>
        <strain evidence="11">3d-2-2</strain>
    </source>
</reference>
<keyword evidence="3 8" id="KW-0479">Metal-binding</keyword>
<feature type="binding site" evidence="8">
    <location>
        <begin position="24"/>
        <end position="26"/>
    </location>
    <ligand>
        <name>GTP</name>
        <dbReference type="ChEBI" id="CHEBI:37565"/>
    </ligand>
</feature>
<keyword evidence="7 8" id="KW-0501">Molybdenum cofactor biosynthesis</keyword>
<dbReference type="GO" id="GO:0005525">
    <property type="term" value="F:GTP binding"/>
    <property type="evidence" value="ECO:0007669"/>
    <property type="project" value="UniProtKB-UniRule"/>
</dbReference>
<protein>
    <recommendedName>
        <fullName evidence="8">Molybdenum cofactor guanylyltransferase</fullName>
        <shortName evidence="8">MoCo guanylyltransferase</shortName>
        <ecNumber evidence="8">2.7.7.77</ecNumber>
    </recommendedName>
    <alternativeName>
        <fullName evidence="8">GTP:molybdopterin guanylyltransferase</fullName>
    </alternativeName>
    <alternativeName>
        <fullName evidence="8">Mo-MPT guanylyltransferase</fullName>
    </alternativeName>
    <alternativeName>
        <fullName evidence="8">Molybdopterin guanylyltransferase</fullName>
    </alternativeName>
    <alternativeName>
        <fullName evidence="8">Molybdopterin-guanine dinucleotide synthase</fullName>
        <shortName evidence="8">MGD synthase</shortName>
    </alternativeName>
</protein>
<comment type="subunit">
    <text evidence="8">Monomer.</text>
</comment>
<dbReference type="PANTHER" id="PTHR19136:SF81">
    <property type="entry name" value="MOLYBDENUM COFACTOR GUANYLYLTRANSFERASE"/>
    <property type="match status" value="1"/>
</dbReference>
<name>A0A2V1K3W6_9BURK</name>
<evidence type="ECO:0000256" key="3">
    <source>
        <dbReference type="ARBA" id="ARBA00022723"/>
    </source>
</evidence>
<feature type="binding site" evidence="8">
    <location>
        <position position="82"/>
    </location>
    <ligand>
        <name>GTP</name>
        <dbReference type="ChEBI" id="CHEBI:37565"/>
    </ligand>
</feature>